<keyword evidence="1 6" id="KW-0963">Cytoplasm</keyword>
<dbReference type="Pfam" id="PF04542">
    <property type="entry name" value="Sigma70_r2"/>
    <property type="match status" value="1"/>
</dbReference>
<evidence type="ECO:0000313" key="8">
    <source>
        <dbReference type="EMBL" id="TCL49303.1"/>
    </source>
</evidence>
<evidence type="ECO:0000256" key="5">
    <source>
        <dbReference type="ARBA" id="ARBA00023163"/>
    </source>
</evidence>
<dbReference type="PIRSF" id="PIRSF038953">
    <property type="entry name" value="SigI"/>
    <property type="match status" value="1"/>
</dbReference>
<keyword evidence="2 6" id="KW-0805">Transcription regulation</keyword>
<evidence type="ECO:0000313" key="9">
    <source>
        <dbReference type="Proteomes" id="UP000295658"/>
    </source>
</evidence>
<sequence>MLSILFKFKKEKPIEHMIAEIQKGNTALQNRLIHEYKPFIAKTVSSVCKRFISEEDDEFSIGLIAFNEAIEKYAVNKGGSFIAFSELIIKRRVIDYIRKEAKVKTVSLEEQEEEEAAQTYLDTRLSMDEFYKQMEQEERKEEIIHYQKVLQEFGISFQELVEQSPKHSDARLNAIKIAKLLAEDRELCAKLFEKKQLPIKQLQSKVHVSRKTLERNRKYIIAITIVLAGDYVYLRDYIKGVLS</sequence>
<keyword evidence="5 6" id="KW-0804">Transcription</keyword>
<dbReference type="OrthoDB" id="3190733at2"/>
<evidence type="ECO:0000256" key="1">
    <source>
        <dbReference type="ARBA" id="ARBA00022490"/>
    </source>
</evidence>
<organism evidence="8 9">
    <name type="scientific">Thermolongibacillus altinsuensis</name>
    <dbReference type="NCBI Taxonomy" id="575256"/>
    <lineage>
        <taxon>Bacteria</taxon>
        <taxon>Bacillati</taxon>
        <taxon>Bacillota</taxon>
        <taxon>Bacilli</taxon>
        <taxon>Bacillales</taxon>
        <taxon>Anoxybacillaceae</taxon>
        <taxon>Thermolongibacillus</taxon>
    </lineage>
</organism>
<dbReference type="GO" id="GO:0005737">
    <property type="term" value="C:cytoplasm"/>
    <property type="evidence" value="ECO:0007669"/>
    <property type="project" value="UniProtKB-SubCell"/>
</dbReference>
<dbReference type="GO" id="GO:0016987">
    <property type="term" value="F:sigma factor activity"/>
    <property type="evidence" value="ECO:0007669"/>
    <property type="project" value="UniProtKB-UniRule"/>
</dbReference>
<dbReference type="PANTHER" id="PTHR30385">
    <property type="entry name" value="SIGMA FACTOR F FLAGELLAR"/>
    <property type="match status" value="1"/>
</dbReference>
<evidence type="ECO:0000256" key="3">
    <source>
        <dbReference type="ARBA" id="ARBA00023082"/>
    </source>
</evidence>
<evidence type="ECO:0000256" key="4">
    <source>
        <dbReference type="ARBA" id="ARBA00023125"/>
    </source>
</evidence>
<comment type="similarity">
    <text evidence="6">Belongs to the sigma-70 factor family. SigI subfamily.</text>
</comment>
<dbReference type="SUPFAM" id="SSF88946">
    <property type="entry name" value="Sigma2 domain of RNA polymerase sigma factors"/>
    <property type="match status" value="1"/>
</dbReference>
<dbReference type="GO" id="GO:0003677">
    <property type="term" value="F:DNA binding"/>
    <property type="evidence" value="ECO:0007669"/>
    <property type="project" value="UniProtKB-UniRule"/>
</dbReference>
<dbReference type="HAMAP" id="MF_02064">
    <property type="entry name" value="Sigma70_SigI"/>
    <property type="match status" value="1"/>
</dbReference>
<feature type="domain" description="RNA polymerase sigma-70 region 2" evidence="7">
    <location>
        <begin position="32"/>
        <end position="102"/>
    </location>
</feature>
<evidence type="ECO:0000256" key="2">
    <source>
        <dbReference type="ARBA" id="ARBA00023015"/>
    </source>
</evidence>
<feature type="short sequence motif" description="Polymerase core binding" evidence="6">
    <location>
        <begin position="57"/>
        <end position="70"/>
    </location>
</feature>
<proteinExistence type="inferred from homology"/>
<comment type="activity regulation">
    <text evidence="6">Negatively regulated by the anti-sigma-I factor RsgI.</text>
</comment>
<dbReference type="PANTHER" id="PTHR30385:SF6">
    <property type="entry name" value="RNA POLYMERASE SIGMA FACTOR SIGI"/>
    <property type="match status" value="1"/>
</dbReference>
<keyword evidence="6" id="KW-0346">Stress response</keyword>
<reference evidence="8 9" key="1">
    <citation type="submission" date="2019-03" db="EMBL/GenBank/DDBJ databases">
        <title>Genomic Encyclopedia of Type Strains, Phase IV (KMG-IV): sequencing the most valuable type-strain genomes for metagenomic binning, comparative biology and taxonomic classification.</title>
        <authorList>
            <person name="Goeker M."/>
        </authorList>
    </citation>
    <scope>NUCLEOTIDE SEQUENCE [LARGE SCALE GENOMIC DNA]</scope>
    <source>
        <strain evidence="8 9">DSM 24979</strain>
    </source>
</reference>
<dbReference type="InterPro" id="IPR007627">
    <property type="entry name" value="RNA_pol_sigma70_r2"/>
</dbReference>
<gene>
    <name evidence="6" type="primary">sigI</name>
    <name evidence="8" type="ORF">EDD69_107127</name>
</gene>
<keyword evidence="9" id="KW-1185">Reference proteome</keyword>
<comment type="subunit">
    <text evidence="6">Interacts with RsgI.</text>
</comment>
<protein>
    <recommendedName>
        <fullName evidence="6">RNA polymerase sigma factor SigI</fullName>
    </recommendedName>
</protein>
<dbReference type="GO" id="GO:0006352">
    <property type="term" value="P:DNA-templated transcription initiation"/>
    <property type="evidence" value="ECO:0007669"/>
    <property type="project" value="UniProtKB-UniRule"/>
</dbReference>
<comment type="function">
    <text evidence="6">Sigma factors are initiation factors that promote the attachment of RNA polymerase to specific initiation sites and are then released.</text>
</comment>
<accession>A0A4R1QNQ5</accession>
<dbReference type="EMBL" id="SLUL01000007">
    <property type="protein sequence ID" value="TCL49303.1"/>
    <property type="molecule type" value="Genomic_DNA"/>
</dbReference>
<dbReference type="Gene3D" id="1.10.1740.10">
    <property type="match status" value="1"/>
</dbReference>
<keyword evidence="4 6" id="KW-0238">DNA-binding</keyword>
<name>A0A4R1QNQ5_9BACL</name>
<dbReference type="InterPro" id="IPR013325">
    <property type="entry name" value="RNA_pol_sigma_r2"/>
</dbReference>
<keyword evidence="3 6" id="KW-0731">Sigma factor</keyword>
<comment type="caution">
    <text evidence="8">The sequence shown here is derived from an EMBL/GenBank/DDBJ whole genome shotgun (WGS) entry which is preliminary data.</text>
</comment>
<dbReference type="NCBIfam" id="TIGR02895">
    <property type="entry name" value="spore_sigI"/>
    <property type="match status" value="1"/>
</dbReference>
<evidence type="ECO:0000259" key="7">
    <source>
        <dbReference type="Pfam" id="PF04542"/>
    </source>
</evidence>
<feature type="DNA-binding region" description="H-T-H motif" evidence="6">
    <location>
        <begin position="199"/>
        <end position="218"/>
    </location>
</feature>
<evidence type="ECO:0000256" key="6">
    <source>
        <dbReference type="HAMAP-Rule" id="MF_02064"/>
    </source>
</evidence>
<comment type="subcellular location">
    <subcellularLocation>
        <location evidence="6">Cytoplasm</location>
    </subcellularLocation>
</comment>
<dbReference type="AlphaFoldDB" id="A0A4R1QNQ5"/>
<dbReference type="Proteomes" id="UP000295658">
    <property type="component" value="Unassembled WGS sequence"/>
</dbReference>
<dbReference type="NCBIfam" id="NF006172">
    <property type="entry name" value="PRK08311.1-3"/>
    <property type="match status" value="1"/>
</dbReference>
<dbReference type="InterPro" id="IPR014244">
    <property type="entry name" value="RNA_pol_sigma-I"/>
</dbReference>